<dbReference type="PROSITE" id="PS00211">
    <property type="entry name" value="ABC_TRANSPORTER_1"/>
    <property type="match status" value="1"/>
</dbReference>
<reference evidence="7" key="2">
    <citation type="submission" date="2016-03" db="EMBL/GenBank/DDBJ databases">
        <title>Streptococcus antelopensis sp. nov., isolated from the feces of the Tibetan antelope (Pantholops hodgsonii) in Hoh Xil National Nature Reserve, Qinghai, China.</title>
        <authorList>
            <person name="Bai X."/>
        </authorList>
    </citation>
    <scope>NUCLEOTIDE SEQUENCE [LARGE SCALE GENOMIC DNA]</scope>
    <source>
        <strain evidence="7">TA 26</strain>
    </source>
</reference>
<dbReference type="InterPro" id="IPR003439">
    <property type="entry name" value="ABC_transporter-like_ATP-bd"/>
</dbReference>
<evidence type="ECO:0000256" key="4">
    <source>
        <dbReference type="ARBA" id="ARBA00022840"/>
    </source>
</evidence>
<keyword evidence="4" id="KW-0067">ATP-binding</keyword>
<evidence type="ECO:0000259" key="5">
    <source>
        <dbReference type="PROSITE" id="PS50893"/>
    </source>
</evidence>
<dbReference type="EMBL" id="CP014699">
    <property type="protein sequence ID" value="AND78681.1"/>
    <property type="molecule type" value="Genomic_DNA"/>
</dbReference>
<dbReference type="InterPro" id="IPR027417">
    <property type="entry name" value="P-loop_NTPase"/>
</dbReference>
<proteinExistence type="inferred from homology"/>
<dbReference type="SUPFAM" id="SSF52540">
    <property type="entry name" value="P-loop containing nucleoside triphosphate hydrolases"/>
    <property type="match status" value="1"/>
</dbReference>
<keyword evidence="7" id="KW-1185">Reference proteome</keyword>
<dbReference type="PANTHER" id="PTHR42711:SF5">
    <property type="entry name" value="ABC TRANSPORTER ATP-BINDING PROTEIN NATA"/>
    <property type="match status" value="1"/>
</dbReference>
<organism evidence="6 7">
    <name type="scientific">Streptococcus pantholopis</name>
    <dbReference type="NCBI Taxonomy" id="1811193"/>
    <lineage>
        <taxon>Bacteria</taxon>
        <taxon>Bacillati</taxon>
        <taxon>Bacillota</taxon>
        <taxon>Bacilli</taxon>
        <taxon>Lactobacillales</taxon>
        <taxon>Streptococcaceae</taxon>
        <taxon>Streptococcus</taxon>
    </lineage>
</organism>
<dbReference type="KEGG" id="spat:A0O21_00890"/>
<dbReference type="STRING" id="1811193.A0O21_00890"/>
<evidence type="ECO:0000313" key="7">
    <source>
        <dbReference type="Proteomes" id="UP000077317"/>
    </source>
</evidence>
<dbReference type="Proteomes" id="UP000077317">
    <property type="component" value="Chromosome"/>
</dbReference>
<name>A0A172Q5D6_9STRE</name>
<dbReference type="SMART" id="SM00382">
    <property type="entry name" value="AAA"/>
    <property type="match status" value="1"/>
</dbReference>
<dbReference type="GO" id="GO:0016887">
    <property type="term" value="F:ATP hydrolysis activity"/>
    <property type="evidence" value="ECO:0007669"/>
    <property type="project" value="InterPro"/>
</dbReference>
<accession>A0A172Q5D6</accession>
<gene>
    <name evidence="6" type="ORF">A0O21_00890</name>
</gene>
<reference evidence="6 7" key="1">
    <citation type="journal article" date="2016" name="Int. J. Syst. Evol. Microbiol.">
        <title>Streptococcuspantholopis sp. nov., isolated from faeces of the Tibetan antelope (Pantholops hodgsonii).</title>
        <authorList>
            <person name="Bai X."/>
            <person name="Xiong Y."/>
            <person name="Lu S."/>
            <person name="Jin D."/>
            <person name="Lai X."/>
            <person name="Yang J."/>
            <person name="Niu L."/>
            <person name="Hu S."/>
            <person name="Meng X."/>
            <person name="Pu J."/>
            <person name="Ye C."/>
            <person name="Xu J."/>
        </authorList>
    </citation>
    <scope>NUCLEOTIDE SEQUENCE [LARGE SCALE GENOMIC DNA]</scope>
    <source>
        <strain evidence="6 7">TA 26</strain>
    </source>
</reference>
<dbReference type="PANTHER" id="PTHR42711">
    <property type="entry name" value="ABC TRANSPORTER ATP-BINDING PROTEIN"/>
    <property type="match status" value="1"/>
</dbReference>
<evidence type="ECO:0000256" key="2">
    <source>
        <dbReference type="ARBA" id="ARBA00022448"/>
    </source>
</evidence>
<dbReference type="Gene3D" id="3.40.50.300">
    <property type="entry name" value="P-loop containing nucleotide triphosphate hydrolases"/>
    <property type="match status" value="1"/>
</dbReference>
<dbReference type="InterPro" id="IPR003593">
    <property type="entry name" value="AAA+_ATPase"/>
</dbReference>
<dbReference type="InterPro" id="IPR017871">
    <property type="entry name" value="ABC_transporter-like_CS"/>
</dbReference>
<dbReference type="GO" id="GO:0005524">
    <property type="term" value="F:ATP binding"/>
    <property type="evidence" value="ECO:0007669"/>
    <property type="project" value="UniProtKB-KW"/>
</dbReference>
<dbReference type="OrthoDB" id="9801987at2"/>
<sequence>MFLEVSNVSKFIAGKKIIDNVSFELKENEILGIVGRNGSGKTTLFKILLSMWDFDEGDVVYYCEPNLNFKQDIGYLPEQRGLFNREKVINQLKLFAQLKGLNKQTASEKITFWLDFFELGELADYPINQLSKGNQQKVQFILSVLNEPRLLILDEPFSGLDPLNRLYFENAIKLLKKSGTTILFSSHDLKNVNNLSDRILMLKNGVIAEQGRVEDILKYYTKFVTINLEYQKLIPDLQIQLEEKNIRYSILATDMTINLSKDIDQQIFEQIFTTKNLKMNFFTPNFEDVFKFINLEERI</sequence>
<keyword evidence="2" id="KW-0813">Transport</keyword>
<dbReference type="AlphaFoldDB" id="A0A172Q5D6"/>
<keyword evidence="3" id="KW-0547">Nucleotide-binding</keyword>
<dbReference type="Pfam" id="PF00005">
    <property type="entry name" value="ABC_tran"/>
    <property type="match status" value="1"/>
</dbReference>
<feature type="domain" description="ABC transporter" evidence="5">
    <location>
        <begin position="3"/>
        <end position="229"/>
    </location>
</feature>
<evidence type="ECO:0000256" key="1">
    <source>
        <dbReference type="ARBA" id="ARBA00005417"/>
    </source>
</evidence>
<dbReference type="RefSeq" id="WP_067060123.1">
    <property type="nucleotide sequence ID" value="NZ_CP014699.1"/>
</dbReference>
<dbReference type="InterPro" id="IPR050763">
    <property type="entry name" value="ABC_transporter_ATP-binding"/>
</dbReference>
<protein>
    <recommendedName>
        <fullName evidence="5">ABC transporter domain-containing protein</fullName>
    </recommendedName>
</protein>
<evidence type="ECO:0000313" key="6">
    <source>
        <dbReference type="EMBL" id="AND78681.1"/>
    </source>
</evidence>
<comment type="similarity">
    <text evidence="1">Belongs to the ABC transporter superfamily.</text>
</comment>
<dbReference type="PROSITE" id="PS50893">
    <property type="entry name" value="ABC_TRANSPORTER_2"/>
    <property type="match status" value="1"/>
</dbReference>
<evidence type="ECO:0000256" key="3">
    <source>
        <dbReference type="ARBA" id="ARBA00022741"/>
    </source>
</evidence>